<reference evidence="5 6" key="1">
    <citation type="submission" date="2018-06" db="EMBL/GenBank/DDBJ databases">
        <authorList>
            <consortium name="Pathogen Informatics"/>
            <person name="Doyle S."/>
        </authorList>
    </citation>
    <scope>NUCLEOTIDE SEQUENCE [LARGE SCALE GENOMIC DNA]</scope>
    <source>
        <strain evidence="5 6">NCTC13645</strain>
    </source>
</reference>
<evidence type="ECO:0000256" key="2">
    <source>
        <dbReference type="ARBA" id="ARBA00022679"/>
    </source>
</evidence>
<evidence type="ECO:0000256" key="3">
    <source>
        <dbReference type="ARBA" id="ARBA00022777"/>
    </source>
</evidence>
<evidence type="ECO:0000313" key="5">
    <source>
        <dbReference type="EMBL" id="SUP59019.1"/>
    </source>
</evidence>
<dbReference type="AlphaFoldDB" id="A0A380P1E1"/>
<dbReference type="EC" id="2.7.1.30" evidence="5"/>
<keyword evidence="3 5" id="KW-0418">Kinase</keyword>
<evidence type="ECO:0000259" key="4">
    <source>
        <dbReference type="Pfam" id="PF00370"/>
    </source>
</evidence>
<dbReference type="EMBL" id="UHIV01000004">
    <property type="protein sequence ID" value="SUP59019.1"/>
    <property type="molecule type" value="Genomic_DNA"/>
</dbReference>
<dbReference type="GO" id="GO:0004370">
    <property type="term" value="F:glycerol kinase activity"/>
    <property type="evidence" value="ECO:0007669"/>
    <property type="project" value="UniProtKB-EC"/>
</dbReference>
<dbReference type="Proteomes" id="UP000254621">
    <property type="component" value="Unassembled WGS sequence"/>
</dbReference>
<feature type="domain" description="Carbohydrate kinase FGGY N-terminal" evidence="4">
    <location>
        <begin position="4"/>
        <end position="115"/>
    </location>
</feature>
<dbReference type="InterPro" id="IPR043129">
    <property type="entry name" value="ATPase_NBD"/>
</dbReference>
<dbReference type="Pfam" id="PF00370">
    <property type="entry name" value="FGGY_N"/>
    <property type="match status" value="1"/>
</dbReference>
<organism evidence="5 6">
    <name type="scientific">Weissella viridescens</name>
    <name type="common">Lactobacillus viridescens</name>
    <dbReference type="NCBI Taxonomy" id="1629"/>
    <lineage>
        <taxon>Bacteria</taxon>
        <taxon>Bacillati</taxon>
        <taxon>Bacillota</taxon>
        <taxon>Bacilli</taxon>
        <taxon>Lactobacillales</taxon>
        <taxon>Lactobacillaceae</taxon>
        <taxon>Weissella</taxon>
    </lineage>
</organism>
<evidence type="ECO:0000313" key="6">
    <source>
        <dbReference type="Proteomes" id="UP000254621"/>
    </source>
</evidence>
<dbReference type="InterPro" id="IPR018484">
    <property type="entry name" value="FGGY_N"/>
</dbReference>
<dbReference type="Gene3D" id="3.30.420.40">
    <property type="match status" value="1"/>
</dbReference>
<evidence type="ECO:0000256" key="1">
    <source>
        <dbReference type="ARBA" id="ARBA00009156"/>
    </source>
</evidence>
<accession>A0A380P1E1</accession>
<dbReference type="SUPFAM" id="SSF53067">
    <property type="entry name" value="Actin-like ATPase domain"/>
    <property type="match status" value="1"/>
</dbReference>
<dbReference type="GO" id="GO:0005829">
    <property type="term" value="C:cytosol"/>
    <property type="evidence" value="ECO:0007669"/>
    <property type="project" value="TreeGrafter"/>
</dbReference>
<name>A0A380P1E1_WEIVI</name>
<dbReference type="PANTHER" id="PTHR10196">
    <property type="entry name" value="SUGAR KINASE"/>
    <property type="match status" value="1"/>
</dbReference>
<dbReference type="PANTHER" id="PTHR10196:SF69">
    <property type="entry name" value="GLYCEROL KINASE"/>
    <property type="match status" value="1"/>
</dbReference>
<comment type="similarity">
    <text evidence="1">Belongs to the FGGY kinase family.</text>
</comment>
<keyword evidence="2 5" id="KW-0808">Transferase</keyword>
<protein>
    <submittedName>
        <fullName evidence="5">Glycerol kinase</fullName>
        <ecNumber evidence="5">2.7.1.30</ecNumber>
    </submittedName>
</protein>
<sequence>MIPDAYFSATKVRFILDHVSGAQQRAENGDLLFGTIDTWLLWKLTGGAVHATDFTNASRTMMFDINNLKWDSELLGLLNIPLKMLPEVRQSSEVYGKAIPIHFFGAEVPIAGMAGINRRPCLAN</sequence>
<dbReference type="GO" id="GO:0019563">
    <property type="term" value="P:glycerol catabolic process"/>
    <property type="evidence" value="ECO:0007669"/>
    <property type="project" value="TreeGrafter"/>
</dbReference>
<proteinExistence type="inferred from homology"/>
<gene>
    <name evidence="5" type="primary">glpK_3</name>
    <name evidence="5" type="ORF">NCTC13645_01270</name>
</gene>